<accession>A0A157RMP4</accession>
<protein>
    <submittedName>
        <fullName evidence="1">Uncharacterized protein</fullName>
    </submittedName>
</protein>
<sequence length="153" mass="16313">MLSPIAPLESPYVHATRAVRRTAAADAATAVAAQQAAEEAARTNAVAAPIDISDTAPINQDLLRDQYADERMHRAIAEYQPTAAQYSAAQSGSADALLPLQPYRVAVGNPPVESFGAMLAPMTRRLDVPRVEGAGLDDGFERARQRRRTAAGF</sequence>
<reference evidence="1 2" key="1">
    <citation type="submission" date="2016-03" db="EMBL/GenBank/DDBJ databases">
        <authorList>
            <consortium name="Pathogen Informatics"/>
        </authorList>
    </citation>
    <scope>NUCLEOTIDE SEQUENCE [LARGE SCALE GENOMIC DNA]</scope>
    <source>
        <strain evidence="1 2">NCTC13364</strain>
    </source>
</reference>
<dbReference type="Proteomes" id="UP000077037">
    <property type="component" value="Unassembled WGS sequence"/>
</dbReference>
<dbReference type="AlphaFoldDB" id="A0A157RMP4"/>
<dbReference type="RefSeq" id="WP_066421036.1">
    <property type="nucleotide sequence ID" value="NZ_FKBS01000029.1"/>
</dbReference>
<proteinExistence type="predicted"/>
<dbReference type="EMBL" id="FKBS01000029">
    <property type="protein sequence ID" value="SAI59263.1"/>
    <property type="molecule type" value="Genomic_DNA"/>
</dbReference>
<name>A0A157RMP4_9BORD</name>
<organism evidence="1 2">
    <name type="scientific">Bordetella ansorpii</name>
    <dbReference type="NCBI Taxonomy" id="288768"/>
    <lineage>
        <taxon>Bacteria</taxon>
        <taxon>Pseudomonadati</taxon>
        <taxon>Pseudomonadota</taxon>
        <taxon>Betaproteobacteria</taxon>
        <taxon>Burkholderiales</taxon>
        <taxon>Alcaligenaceae</taxon>
        <taxon>Bordetella</taxon>
    </lineage>
</organism>
<gene>
    <name evidence="1" type="ORF">SAMEA1982600_05253</name>
</gene>
<dbReference type="OrthoDB" id="8657471at2"/>
<evidence type="ECO:0000313" key="1">
    <source>
        <dbReference type="EMBL" id="SAI59263.1"/>
    </source>
</evidence>
<evidence type="ECO:0000313" key="2">
    <source>
        <dbReference type="Proteomes" id="UP000077037"/>
    </source>
</evidence>